<dbReference type="InterPro" id="IPR030395">
    <property type="entry name" value="GP_PDE_dom"/>
</dbReference>
<feature type="domain" description="GP-PDE" evidence="1">
    <location>
        <begin position="25"/>
        <end position="257"/>
    </location>
</feature>
<protein>
    <submittedName>
        <fullName evidence="2">Glycerophosphoryl diester phosphodiesterase</fullName>
    </submittedName>
</protein>
<sequence>MSHTAELALACWPHAKPTPDRLAAARIVAHRGERDDVNVQENTFAAFDPVVAAGVTALEFDIRYTRDDEPVVVHDADLERVFGLPDVVAETPWQTLRRRAPHLPHLGDFIARYAGRCHFMAELKTRGSARAEQRMTDSLGVLEPVREFHVLSLDMTLFEAAAALPAACHLPVAKLNLGRLHDWALTHDCAGLAGPHLLMRRRQIRALQAARPFVGAGFVSRPGVLMREIARGIEWIFTNEPLRLQRALDKARQQAAR</sequence>
<organism evidence="2 3">
    <name type="scientific">Salinisphaera dokdonensis CL-ES53</name>
    <dbReference type="NCBI Taxonomy" id="1304272"/>
    <lineage>
        <taxon>Bacteria</taxon>
        <taxon>Pseudomonadati</taxon>
        <taxon>Pseudomonadota</taxon>
        <taxon>Gammaproteobacteria</taxon>
        <taxon>Salinisphaerales</taxon>
        <taxon>Salinisphaeraceae</taxon>
        <taxon>Salinisphaera</taxon>
    </lineage>
</organism>
<keyword evidence="3" id="KW-1185">Reference proteome</keyword>
<dbReference type="Gene3D" id="3.20.20.190">
    <property type="entry name" value="Phosphatidylinositol (PI) phosphodiesterase"/>
    <property type="match status" value="1"/>
</dbReference>
<reference evidence="2 3" key="1">
    <citation type="submission" date="2013-03" db="EMBL/GenBank/DDBJ databases">
        <title>Salinisphaera dokdonensis CL-ES53 Genome Sequencing.</title>
        <authorList>
            <person name="Li C."/>
            <person name="Lai Q."/>
            <person name="Shao Z."/>
        </authorList>
    </citation>
    <scope>NUCLEOTIDE SEQUENCE [LARGE SCALE GENOMIC DNA]</scope>
    <source>
        <strain evidence="2 3">CL-ES53</strain>
    </source>
</reference>
<dbReference type="PANTHER" id="PTHR46211">
    <property type="entry name" value="GLYCEROPHOSPHORYL DIESTER PHOSPHODIESTERASE"/>
    <property type="match status" value="1"/>
</dbReference>
<dbReference type="Proteomes" id="UP001460888">
    <property type="component" value="Unassembled WGS sequence"/>
</dbReference>
<proteinExistence type="predicted"/>
<dbReference type="InterPro" id="IPR017946">
    <property type="entry name" value="PLC-like_Pdiesterase_TIM-brl"/>
</dbReference>
<gene>
    <name evidence="2" type="ORF">SADO_01470</name>
</gene>
<dbReference type="PANTHER" id="PTHR46211:SF14">
    <property type="entry name" value="GLYCEROPHOSPHODIESTER PHOSPHODIESTERASE"/>
    <property type="match status" value="1"/>
</dbReference>
<evidence type="ECO:0000259" key="1">
    <source>
        <dbReference type="PROSITE" id="PS51704"/>
    </source>
</evidence>
<dbReference type="SUPFAM" id="SSF51695">
    <property type="entry name" value="PLC-like phosphodiesterases"/>
    <property type="match status" value="1"/>
</dbReference>
<name>A0ABV2AW73_9GAMM</name>
<dbReference type="PROSITE" id="PS51704">
    <property type="entry name" value="GP_PDE"/>
    <property type="match status" value="1"/>
</dbReference>
<dbReference type="Pfam" id="PF03009">
    <property type="entry name" value="GDPD"/>
    <property type="match status" value="1"/>
</dbReference>
<dbReference type="EMBL" id="APND01000001">
    <property type="protein sequence ID" value="MES1927883.1"/>
    <property type="molecule type" value="Genomic_DNA"/>
</dbReference>
<evidence type="ECO:0000313" key="3">
    <source>
        <dbReference type="Proteomes" id="UP001460888"/>
    </source>
</evidence>
<accession>A0ABV2AW73</accession>
<evidence type="ECO:0000313" key="2">
    <source>
        <dbReference type="EMBL" id="MES1927883.1"/>
    </source>
</evidence>
<comment type="caution">
    <text evidence="2">The sequence shown here is derived from an EMBL/GenBank/DDBJ whole genome shotgun (WGS) entry which is preliminary data.</text>
</comment>